<feature type="region of interest" description="Disordered" evidence="5">
    <location>
        <begin position="270"/>
        <end position="357"/>
    </location>
</feature>
<keyword evidence="6" id="KW-0812">Transmembrane</keyword>
<keyword evidence="4" id="KW-0443">Lipid metabolism</keyword>
<keyword evidence="2 4" id="KW-0808">Transferase</keyword>
<protein>
    <recommendedName>
        <fullName evidence="4">1-acyl-sn-glycerol-3-phosphate acyltransferase</fullName>
        <ecNumber evidence="4">2.3.1.51</ecNumber>
    </recommendedName>
</protein>
<dbReference type="Proteomes" id="UP000076154">
    <property type="component" value="Unassembled WGS sequence"/>
</dbReference>
<dbReference type="FunCoup" id="A0A369JMD8">
    <property type="interactions" value="203"/>
</dbReference>
<keyword evidence="3 4" id="KW-0012">Acyltransferase</keyword>
<feature type="transmembrane region" description="Helical" evidence="6">
    <location>
        <begin position="37"/>
        <end position="61"/>
    </location>
</feature>
<evidence type="ECO:0000256" key="1">
    <source>
        <dbReference type="ARBA" id="ARBA00008655"/>
    </source>
</evidence>
<dbReference type="SUPFAM" id="SSF69593">
    <property type="entry name" value="Glycerol-3-phosphate (1)-acyltransferase"/>
    <property type="match status" value="1"/>
</dbReference>
<feature type="compositionally biased region" description="Low complexity" evidence="5">
    <location>
        <begin position="313"/>
        <end position="335"/>
    </location>
</feature>
<keyword evidence="4" id="KW-1208">Phospholipid metabolism</keyword>
<dbReference type="EC" id="2.3.1.51" evidence="4"/>
<comment type="catalytic activity">
    <reaction evidence="4">
        <text>a 1-acyl-sn-glycero-3-phosphate + an acyl-CoA = a 1,2-diacyl-sn-glycero-3-phosphate + CoA</text>
        <dbReference type="Rhea" id="RHEA:19709"/>
        <dbReference type="ChEBI" id="CHEBI:57287"/>
        <dbReference type="ChEBI" id="CHEBI:57970"/>
        <dbReference type="ChEBI" id="CHEBI:58342"/>
        <dbReference type="ChEBI" id="CHEBI:58608"/>
        <dbReference type="EC" id="2.3.1.51"/>
    </reaction>
</comment>
<keyword evidence="6" id="KW-0472">Membrane</keyword>
<keyword evidence="4" id="KW-0594">Phospholipid biosynthesis</keyword>
<dbReference type="Pfam" id="PF01553">
    <property type="entry name" value="Acyltransferase"/>
    <property type="match status" value="1"/>
</dbReference>
<gene>
    <name evidence="8" type="primary">SLC1</name>
    <name evidence="8" type="ORF">Hypma_012942</name>
</gene>
<dbReference type="OrthoDB" id="202234at2759"/>
<dbReference type="EMBL" id="LUEZ02000071">
    <property type="protein sequence ID" value="RDB19936.1"/>
    <property type="molecule type" value="Genomic_DNA"/>
</dbReference>
<comment type="similarity">
    <text evidence="1 4">Belongs to the 1-acyl-sn-glycerol-3-phosphate acyltransferase family.</text>
</comment>
<keyword evidence="4" id="KW-0444">Lipid biosynthesis</keyword>
<dbReference type="AlphaFoldDB" id="A0A369JMD8"/>
<accession>A0A369JMD8</accession>
<reference evidence="8" key="1">
    <citation type="submission" date="2018-04" db="EMBL/GenBank/DDBJ databases">
        <title>Whole genome sequencing of Hypsizygus marmoreus.</title>
        <authorList>
            <person name="Choi I.-G."/>
            <person name="Min B."/>
            <person name="Kim J.-G."/>
            <person name="Kim S."/>
            <person name="Oh Y.-L."/>
            <person name="Kong W.-S."/>
            <person name="Park H."/>
            <person name="Jeong J."/>
            <person name="Song E.-S."/>
        </authorList>
    </citation>
    <scope>NUCLEOTIDE SEQUENCE [LARGE SCALE GENOMIC DNA]</scope>
    <source>
        <strain evidence="8">51987-8</strain>
    </source>
</reference>
<dbReference type="GO" id="GO:0005783">
    <property type="term" value="C:endoplasmic reticulum"/>
    <property type="evidence" value="ECO:0007669"/>
    <property type="project" value="TreeGrafter"/>
</dbReference>
<feature type="domain" description="Phospholipid/glycerol acyltransferase" evidence="7">
    <location>
        <begin position="100"/>
        <end position="216"/>
    </location>
</feature>
<keyword evidence="9" id="KW-1185">Reference proteome</keyword>
<dbReference type="InterPro" id="IPR002123">
    <property type="entry name" value="Plipid/glycerol_acylTrfase"/>
</dbReference>
<dbReference type="CDD" id="cd07989">
    <property type="entry name" value="LPLAT_AGPAT-like"/>
    <property type="match status" value="1"/>
</dbReference>
<dbReference type="PANTHER" id="PTHR10434:SF11">
    <property type="entry name" value="1-ACYL-SN-GLYCEROL-3-PHOSPHATE ACYLTRANSFERASE"/>
    <property type="match status" value="1"/>
</dbReference>
<evidence type="ECO:0000256" key="3">
    <source>
        <dbReference type="ARBA" id="ARBA00023315"/>
    </source>
</evidence>
<comment type="caution">
    <text evidence="8">The sequence shown here is derived from an EMBL/GenBank/DDBJ whole genome shotgun (WGS) entry which is preliminary data.</text>
</comment>
<evidence type="ECO:0000313" key="8">
    <source>
        <dbReference type="EMBL" id="RDB19936.1"/>
    </source>
</evidence>
<dbReference type="SMART" id="SM00563">
    <property type="entry name" value="PlsC"/>
    <property type="match status" value="1"/>
</dbReference>
<proteinExistence type="inferred from homology"/>
<keyword evidence="6" id="KW-1133">Transmembrane helix</keyword>
<evidence type="ECO:0000256" key="6">
    <source>
        <dbReference type="SAM" id="Phobius"/>
    </source>
</evidence>
<evidence type="ECO:0000256" key="4">
    <source>
        <dbReference type="RuleBase" id="RU361267"/>
    </source>
</evidence>
<organism evidence="8 9">
    <name type="scientific">Hypsizygus marmoreus</name>
    <name type="common">White beech mushroom</name>
    <name type="synonym">Agaricus marmoreus</name>
    <dbReference type="NCBI Taxonomy" id="39966"/>
    <lineage>
        <taxon>Eukaryota</taxon>
        <taxon>Fungi</taxon>
        <taxon>Dikarya</taxon>
        <taxon>Basidiomycota</taxon>
        <taxon>Agaricomycotina</taxon>
        <taxon>Agaricomycetes</taxon>
        <taxon>Agaricomycetidae</taxon>
        <taxon>Agaricales</taxon>
        <taxon>Tricholomatineae</taxon>
        <taxon>Lyophyllaceae</taxon>
        <taxon>Hypsizygus</taxon>
    </lineage>
</organism>
<dbReference type="PANTHER" id="PTHR10434">
    <property type="entry name" value="1-ACYL-SN-GLYCEROL-3-PHOSPHATE ACYLTRANSFERASE"/>
    <property type="match status" value="1"/>
</dbReference>
<dbReference type="GO" id="GO:0003841">
    <property type="term" value="F:1-acylglycerol-3-phosphate O-acyltransferase activity"/>
    <property type="evidence" value="ECO:0007669"/>
    <property type="project" value="UniProtKB-UniRule"/>
</dbReference>
<dbReference type="STRING" id="39966.A0A369JMD8"/>
<comment type="domain">
    <text evidence="4">The HXXXXD motif is essential for acyltransferase activity and may constitute the binding site for the phosphate moiety of the glycerol-3-phosphate.</text>
</comment>
<dbReference type="NCBIfam" id="TIGR00530">
    <property type="entry name" value="AGP_acyltrn"/>
    <property type="match status" value="1"/>
</dbReference>
<evidence type="ECO:0000256" key="5">
    <source>
        <dbReference type="SAM" id="MobiDB-lite"/>
    </source>
</evidence>
<evidence type="ECO:0000313" key="9">
    <source>
        <dbReference type="Proteomes" id="UP000076154"/>
    </source>
</evidence>
<feature type="compositionally biased region" description="Basic and acidic residues" evidence="5">
    <location>
        <begin position="274"/>
        <end position="287"/>
    </location>
</feature>
<name>A0A369JMD8_HYPMA</name>
<evidence type="ECO:0000259" key="7">
    <source>
        <dbReference type="SMART" id="SM00563"/>
    </source>
</evidence>
<sequence>MAFLVSVVKPLAYLSLPVILLRSVASASPLGRYYVRQGVYLGTLMTVAACSAVVAAGMSVVGRQYDVNHFVARTFYFLANHALGVAVEVEGEEYLDARPAVLMVNHQTMLDILVVGRLMPKHTSMTSKKSLQFTPLGPFMSMSGAIFIDRGNSARAVQSLKAAGELMRRLKISLWMFPEGTRTSSEVSDMLPLKKGGFHLAVEGGIPIIPIVTENYWRLYHKGVFDEGTIKVRVLPPISTTGLTASDIPALATRVRDQMLATLREISVVPSHTGESEKSEEKLREIVSESASQAPAEADSFPGGYHQNIPHISDPASASSASIASSYSSSTVAKSEISENGADTEEDEGMILVGRPT</sequence>
<dbReference type="GO" id="GO:0016020">
    <property type="term" value="C:membrane"/>
    <property type="evidence" value="ECO:0007669"/>
    <property type="project" value="InterPro"/>
</dbReference>
<dbReference type="InParanoid" id="A0A369JMD8"/>
<dbReference type="InterPro" id="IPR004552">
    <property type="entry name" value="AGP_acyltrans"/>
</dbReference>
<evidence type="ECO:0000256" key="2">
    <source>
        <dbReference type="ARBA" id="ARBA00022679"/>
    </source>
</evidence>
<dbReference type="GO" id="GO:0006654">
    <property type="term" value="P:phosphatidic acid biosynthetic process"/>
    <property type="evidence" value="ECO:0007669"/>
    <property type="project" value="TreeGrafter"/>
</dbReference>